<proteinExistence type="predicted"/>
<gene>
    <name evidence="2" type="ORF">AVDCRST_MAG23-575</name>
</gene>
<dbReference type="EMBL" id="CADCWD010000017">
    <property type="protein sequence ID" value="CAA9525304.1"/>
    <property type="molecule type" value="Genomic_DNA"/>
</dbReference>
<dbReference type="SUPFAM" id="SSF53474">
    <property type="entry name" value="alpha/beta-Hydrolases"/>
    <property type="match status" value="1"/>
</dbReference>
<protein>
    <submittedName>
        <fullName evidence="2">Uncharacterized protein</fullName>
    </submittedName>
</protein>
<organism evidence="2">
    <name type="scientific">uncultured Sphingosinicella sp</name>
    <dbReference type="NCBI Taxonomy" id="478748"/>
    <lineage>
        <taxon>Bacteria</taxon>
        <taxon>Pseudomonadati</taxon>
        <taxon>Pseudomonadota</taxon>
        <taxon>Alphaproteobacteria</taxon>
        <taxon>Sphingomonadales</taxon>
        <taxon>Sphingosinicellaceae</taxon>
        <taxon>Sphingosinicella</taxon>
        <taxon>environmental samples</taxon>
    </lineage>
</organism>
<reference evidence="2" key="1">
    <citation type="submission" date="2020-02" db="EMBL/GenBank/DDBJ databases">
        <authorList>
            <person name="Meier V. D."/>
        </authorList>
    </citation>
    <scope>NUCLEOTIDE SEQUENCE</scope>
    <source>
        <strain evidence="2">AVDCRST_MAG23</strain>
    </source>
</reference>
<evidence type="ECO:0000256" key="1">
    <source>
        <dbReference type="SAM" id="MobiDB-lite"/>
    </source>
</evidence>
<feature type="region of interest" description="Disordered" evidence="1">
    <location>
        <begin position="353"/>
        <end position="375"/>
    </location>
</feature>
<sequence>MLDLACWNTRLNTATLVATLALLGCNRDQPAASEPSDRRSQVGATDGSRRFGALFCAIADDHGASLEHARPCREALHNVGERVHSGAAPPVPKRGEFSSVRLVIVAGIFGQCVAKYALPFQDAAPHLKAAHGLAAMEWIPVSGRSSSEANADAIARWLAEHPTAPGQKLILLGYSKGATDLIETAVRHADAIPPGSAIVSVAGAVMGTPAADEGKAIFHALSRLPLPNCPPGDRGGADSLTTDARRASPASKALPARFRYFSLSAFARSPNVSRALRPSHAALQRRGGPNDGQMLARDAVIPAGRQLGFANADHWAVALPLRRAMPWAASLLDRNDYPRTVLLEAVIASVMTEPTAESPPPTQVSSQAFAVRPAG</sequence>
<dbReference type="Gene3D" id="3.40.50.1820">
    <property type="entry name" value="alpha/beta hydrolase"/>
    <property type="match status" value="1"/>
</dbReference>
<accession>A0A6J4TL48</accession>
<dbReference type="InterPro" id="IPR029058">
    <property type="entry name" value="AB_hydrolase_fold"/>
</dbReference>
<name>A0A6J4TL48_9SPHN</name>
<feature type="region of interest" description="Disordered" evidence="1">
    <location>
        <begin position="229"/>
        <end position="248"/>
    </location>
</feature>
<evidence type="ECO:0000313" key="2">
    <source>
        <dbReference type="EMBL" id="CAA9525304.1"/>
    </source>
</evidence>
<dbReference type="AlphaFoldDB" id="A0A6J4TL48"/>